<accession>A0A376K5F1</accession>
<evidence type="ECO:0000313" key="2">
    <source>
        <dbReference type="Proteomes" id="UP000255201"/>
    </source>
</evidence>
<dbReference type="RefSeq" id="WP_142439074.1">
    <property type="nucleotide sequence ID" value="NZ_CP086616.1"/>
</dbReference>
<gene>
    <name evidence="1" type="ORF">NCTC10764_05577</name>
</gene>
<organism evidence="1 2">
    <name type="scientific">Escherichia coli</name>
    <dbReference type="NCBI Taxonomy" id="562"/>
    <lineage>
        <taxon>Bacteria</taxon>
        <taxon>Pseudomonadati</taxon>
        <taxon>Pseudomonadota</taxon>
        <taxon>Gammaproteobacteria</taxon>
        <taxon>Enterobacterales</taxon>
        <taxon>Enterobacteriaceae</taxon>
        <taxon>Escherichia</taxon>
    </lineage>
</organism>
<dbReference type="EMBL" id="UFZL01000003">
    <property type="protein sequence ID" value="STE76980.1"/>
    <property type="molecule type" value="Genomic_DNA"/>
</dbReference>
<sequence length="352" mass="37493">MNIIKLESFRQIPANEGLCENYYSTNIISALNENGVTLINDMSGSVTSVCRGTQAVNTVERTGLIFTTPSYVTLYSTLPDLKSSAVQLGFRLTLSAGKKYSSSPSHIRINGYSFTTPYPDEAASYYYEIFATRNENGYVSASLYCNRSLVGNTSFYVPDDRTDKIQVSIGGGNNIFSSGASGTLMLGDMYCGTVTYGRNNSAEPALLGSIEVRYSPVTAFTGGSAKNSLNKDIVTGLNTSDSEAGYLMLSPSLNAGQATFGAVDNSNSDVVAVMASVTYRGADAPNNRLAWKVKNGSHAGATITENGVQSDTNSWTTVSQSFMTQPGGSTPFAKGELTFTAELFNQARSATE</sequence>
<dbReference type="Proteomes" id="UP000255201">
    <property type="component" value="Unassembled WGS sequence"/>
</dbReference>
<reference evidence="1 2" key="1">
    <citation type="submission" date="2018-06" db="EMBL/GenBank/DDBJ databases">
        <authorList>
            <consortium name="Pathogen Informatics"/>
            <person name="Doyle S."/>
        </authorList>
    </citation>
    <scope>NUCLEOTIDE SEQUENCE [LARGE SCALE GENOMIC DNA]</scope>
    <source>
        <strain evidence="1 2">NCTC10764</strain>
    </source>
</reference>
<evidence type="ECO:0000313" key="1">
    <source>
        <dbReference type="EMBL" id="STE76980.1"/>
    </source>
</evidence>
<dbReference type="AlphaFoldDB" id="A0A376K5F1"/>
<name>A0A376K5F1_ECOLX</name>
<proteinExistence type="predicted"/>
<protein>
    <submittedName>
        <fullName evidence="1">Uncharacterized protein</fullName>
    </submittedName>
</protein>